<accession>A0A0C2E477</accession>
<name>A0A0C2E477_9PSED</name>
<gene>
    <name evidence="1" type="ORF">UCMB321_5672</name>
</gene>
<comment type="caution">
    <text evidence="1">The sequence shown here is derived from an EMBL/GenBank/DDBJ whole genome shotgun (WGS) entry which is preliminary data.</text>
</comment>
<protein>
    <submittedName>
        <fullName evidence="1">Uncharacterized protein</fullName>
    </submittedName>
</protein>
<dbReference type="AlphaFoldDB" id="A0A0C2E477"/>
<sequence length="38" mass="4424">MSNLHAAKYIDLCRNRRFWSCTHDSIPPTFLTAFNKAP</sequence>
<organism evidence="1 2">
    <name type="scientific">Pseudomonas batumici</name>
    <dbReference type="NCBI Taxonomy" id="226910"/>
    <lineage>
        <taxon>Bacteria</taxon>
        <taxon>Pseudomonadati</taxon>
        <taxon>Pseudomonadota</taxon>
        <taxon>Gammaproteobacteria</taxon>
        <taxon>Pseudomonadales</taxon>
        <taxon>Pseudomonadaceae</taxon>
        <taxon>Pseudomonas</taxon>
    </lineage>
</organism>
<dbReference type="PATRIC" id="fig|226910.6.peg.5658"/>
<proteinExistence type="predicted"/>
<dbReference type="Proteomes" id="UP000031535">
    <property type="component" value="Unassembled WGS sequence"/>
</dbReference>
<dbReference type="EMBL" id="JXDG01000087">
    <property type="protein sequence ID" value="KIH80574.1"/>
    <property type="molecule type" value="Genomic_DNA"/>
</dbReference>
<evidence type="ECO:0000313" key="1">
    <source>
        <dbReference type="EMBL" id="KIH80574.1"/>
    </source>
</evidence>
<keyword evidence="2" id="KW-1185">Reference proteome</keyword>
<reference evidence="1 2" key="1">
    <citation type="submission" date="2015-01" db="EMBL/GenBank/DDBJ databases">
        <title>Complete genome of Pseudomonas batumici UCM B-321 producer of the batumin antibiotic with strong antistaphilococcal and potential anticancer activity.</title>
        <authorList>
            <person name="Klochko V.V."/>
            <person name="Zelena L.B."/>
            <person name="Elena K.A."/>
            <person name="Reva O.N."/>
        </authorList>
    </citation>
    <scope>NUCLEOTIDE SEQUENCE [LARGE SCALE GENOMIC DNA]</scope>
    <source>
        <strain evidence="1 2">UCM B-321</strain>
    </source>
</reference>
<evidence type="ECO:0000313" key="2">
    <source>
        <dbReference type="Proteomes" id="UP000031535"/>
    </source>
</evidence>